<dbReference type="OrthoDB" id="66095at2759"/>
<evidence type="ECO:0000313" key="3">
    <source>
        <dbReference type="Proteomes" id="UP000076761"/>
    </source>
</evidence>
<keyword evidence="3" id="KW-1185">Reference proteome</keyword>
<feature type="signal peptide" evidence="1">
    <location>
        <begin position="1"/>
        <end position="24"/>
    </location>
</feature>
<dbReference type="Proteomes" id="UP000076761">
    <property type="component" value="Unassembled WGS sequence"/>
</dbReference>
<dbReference type="AlphaFoldDB" id="A0A165N4G9"/>
<reference evidence="2 3" key="1">
    <citation type="journal article" date="2016" name="Mol. Biol. Evol.">
        <title>Comparative Genomics of Early-Diverging Mushroom-Forming Fungi Provides Insights into the Origins of Lignocellulose Decay Capabilities.</title>
        <authorList>
            <person name="Nagy L.G."/>
            <person name="Riley R."/>
            <person name="Tritt A."/>
            <person name="Adam C."/>
            <person name="Daum C."/>
            <person name="Floudas D."/>
            <person name="Sun H."/>
            <person name="Yadav J.S."/>
            <person name="Pangilinan J."/>
            <person name="Larsson K.H."/>
            <person name="Matsuura K."/>
            <person name="Barry K."/>
            <person name="Labutti K."/>
            <person name="Kuo R."/>
            <person name="Ohm R.A."/>
            <person name="Bhattacharya S.S."/>
            <person name="Shirouzu T."/>
            <person name="Yoshinaga Y."/>
            <person name="Martin F.M."/>
            <person name="Grigoriev I.V."/>
            <person name="Hibbett D.S."/>
        </authorList>
    </citation>
    <scope>NUCLEOTIDE SEQUENCE [LARGE SCALE GENOMIC DNA]</scope>
    <source>
        <strain evidence="2 3">HHB14362 ss-1</strain>
    </source>
</reference>
<dbReference type="EMBL" id="KV425648">
    <property type="protein sequence ID" value="KZT19167.1"/>
    <property type="molecule type" value="Genomic_DNA"/>
</dbReference>
<accession>A0A165N4G9</accession>
<evidence type="ECO:0000313" key="2">
    <source>
        <dbReference type="EMBL" id="KZT19167.1"/>
    </source>
</evidence>
<evidence type="ECO:0000256" key="1">
    <source>
        <dbReference type="SAM" id="SignalP"/>
    </source>
</evidence>
<feature type="chain" id="PRO_5007862888" evidence="1">
    <location>
        <begin position="25"/>
        <end position="198"/>
    </location>
</feature>
<sequence length="198" mass="22843">MAGLIAALSSAVVSLFISDPQSSGNYSPSRDDILQVRTVLLHHLPIELVDAILHLAEYYSCVRAEQDAEMVFKSNSYCYVQTPPVSGLVKRVEIVIESHDQGWSSYPENWGSYDNSWTWFRGVIRRQDGSSGGTWDIARNIHAHQKWQIHTIVWEKPEDHPLMRELRMGDMIEIWPEARYPGWVNYVRHASVKIFCWI</sequence>
<organism evidence="2 3">
    <name type="scientific">Neolentinus lepideus HHB14362 ss-1</name>
    <dbReference type="NCBI Taxonomy" id="1314782"/>
    <lineage>
        <taxon>Eukaryota</taxon>
        <taxon>Fungi</taxon>
        <taxon>Dikarya</taxon>
        <taxon>Basidiomycota</taxon>
        <taxon>Agaricomycotina</taxon>
        <taxon>Agaricomycetes</taxon>
        <taxon>Gloeophyllales</taxon>
        <taxon>Gloeophyllaceae</taxon>
        <taxon>Neolentinus</taxon>
    </lineage>
</organism>
<keyword evidence="1" id="KW-0732">Signal</keyword>
<dbReference type="InParanoid" id="A0A165N4G9"/>
<dbReference type="STRING" id="1314782.A0A165N4G9"/>
<gene>
    <name evidence="2" type="ORF">NEOLEDRAFT_989551</name>
</gene>
<name>A0A165N4G9_9AGAM</name>
<protein>
    <submittedName>
        <fullName evidence="2">Uncharacterized protein</fullName>
    </submittedName>
</protein>
<proteinExistence type="predicted"/>